<evidence type="ECO:0000256" key="1">
    <source>
        <dbReference type="ARBA" id="ARBA00004651"/>
    </source>
</evidence>
<gene>
    <name evidence="10" type="ORF">GCM10011614_30930</name>
</gene>
<dbReference type="RefSeq" id="WP_189622196.1">
    <property type="nucleotide sequence ID" value="NZ_BMZA01000016.1"/>
</dbReference>
<dbReference type="EC" id="2.7.7.65" evidence="2"/>
<dbReference type="InterPro" id="IPR050469">
    <property type="entry name" value="Diguanylate_Cyclase"/>
</dbReference>
<evidence type="ECO:0000256" key="5">
    <source>
        <dbReference type="ARBA" id="ARBA00022989"/>
    </source>
</evidence>
<dbReference type="InterPro" id="IPR035965">
    <property type="entry name" value="PAS-like_dom_sf"/>
</dbReference>
<reference evidence="10" key="1">
    <citation type="journal article" date="2014" name="Int. J. Syst. Evol. Microbiol.">
        <title>Complete genome sequence of Corynebacterium casei LMG S-19264T (=DSM 44701T), isolated from a smear-ripened cheese.</title>
        <authorList>
            <consortium name="US DOE Joint Genome Institute (JGI-PGF)"/>
            <person name="Walter F."/>
            <person name="Albersmeier A."/>
            <person name="Kalinowski J."/>
            <person name="Ruckert C."/>
        </authorList>
    </citation>
    <scope>NUCLEOTIDE SEQUENCE</scope>
    <source>
        <strain evidence="10">KCTC 32255</strain>
    </source>
</reference>
<dbReference type="GO" id="GO:0005886">
    <property type="term" value="C:plasma membrane"/>
    <property type="evidence" value="ECO:0007669"/>
    <property type="project" value="UniProtKB-SubCell"/>
</dbReference>
<feature type="domain" description="GGDEF" evidence="9">
    <location>
        <begin position="461"/>
        <end position="592"/>
    </location>
</feature>
<dbReference type="SMART" id="SM00267">
    <property type="entry name" value="GGDEF"/>
    <property type="match status" value="1"/>
</dbReference>
<dbReference type="NCBIfam" id="TIGR00229">
    <property type="entry name" value="sensory_box"/>
    <property type="match status" value="1"/>
</dbReference>
<name>A0A918PK87_9SPHN</name>
<feature type="domain" description="PAS" evidence="8">
    <location>
        <begin position="311"/>
        <end position="383"/>
    </location>
</feature>
<evidence type="ECO:0000256" key="7">
    <source>
        <dbReference type="SAM" id="Phobius"/>
    </source>
</evidence>
<accession>A0A918PK87</accession>
<dbReference type="PANTHER" id="PTHR45138">
    <property type="entry name" value="REGULATORY COMPONENTS OF SENSORY TRANSDUCTION SYSTEM"/>
    <property type="match status" value="1"/>
</dbReference>
<dbReference type="Proteomes" id="UP000648075">
    <property type="component" value="Unassembled WGS sequence"/>
</dbReference>
<feature type="transmembrane region" description="Helical" evidence="7">
    <location>
        <begin position="244"/>
        <end position="266"/>
    </location>
</feature>
<dbReference type="GO" id="GO:1902201">
    <property type="term" value="P:negative regulation of bacterial-type flagellum-dependent cell motility"/>
    <property type="evidence" value="ECO:0007669"/>
    <property type="project" value="TreeGrafter"/>
</dbReference>
<organism evidence="10 11">
    <name type="scientific">Novosphingobium colocasiae</name>
    <dbReference type="NCBI Taxonomy" id="1256513"/>
    <lineage>
        <taxon>Bacteria</taxon>
        <taxon>Pseudomonadati</taxon>
        <taxon>Pseudomonadota</taxon>
        <taxon>Alphaproteobacteria</taxon>
        <taxon>Sphingomonadales</taxon>
        <taxon>Sphingomonadaceae</taxon>
        <taxon>Novosphingobium</taxon>
    </lineage>
</organism>
<comment type="caution">
    <text evidence="10">The sequence shown here is derived from an EMBL/GenBank/DDBJ whole genome shotgun (WGS) entry which is preliminary data.</text>
</comment>
<keyword evidence="11" id="KW-1185">Reference proteome</keyword>
<evidence type="ECO:0000259" key="8">
    <source>
        <dbReference type="PROSITE" id="PS50112"/>
    </source>
</evidence>
<evidence type="ECO:0000256" key="4">
    <source>
        <dbReference type="ARBA" id="ARBA00022692"/>
    </source>
</evidence>
<dbReference type="CDD" id="cd01949">
    <property type="entry name" value="GGDEF"/>
    <property type="match status" value="1"/>
</dbReference>
<dbReference type="PROSITE" id="PS50112">
    <property type="entry name" value="PAS"/>
    <property type="match status" value="1"/>
</dbReference>
<feature type="transmembrane region" description="Helical" evidence="7">
    <location>
        <begin position="278"/>
        <end position="298"/>
    </location>
</feature>
<reference evidence="10" key="2">
    <citation type="submission" date="2020-09" db="EMBL/GenBank/DDBJ databases">
        <authorList>
            <person name="Sun Q."/>
            <person name="Kim S."/>
        </authorList>
    </citation>
    <scope>NUCLEOTIDE SEQUENCE</scope>
    <source>
        <strain evidence="10">KCTC 32255</strain>
    </source>
</reference>
<evidence type="ECO:0000256" key="2">
    <source>
        <dbReference type="ARBA" id="ARBA00012528"/>
    </source>
</evidence>
<dbReference type="AlphaFoldDB" id="A0A918PK87"/>
<dbReference type="NCBIfam" id="TIGR00254">
    <property type="entry name" value="GGDEF"/>
    <property type="match status" value="1"/>
</dbReference>
<dbReference type="SUPFAM" id="SSF55073">
    <property type="entry name" value="Nucleotide cyclase"/>
    <property type="match status" value="1"/>
</dbReference>
<feature type="transmembrane region" description="Helical" evidence="7">
    <location>
        <begin position="203"/>
        <end position="224"/>
    </location>
</feature>
<dbReference type="Pfam" id="PF08448">
    <property type="entry name" value="PAS_4"/>
    <property type="match status" value="1"/>
</dbReference>
<proteinExistence type="predicted"/>
<dbReference type="Pfam" id="PF00990">
    <property type="entry name" value="GGDEF"/>
    <property type="match status" value="1"/>
</dbReference>
<dbReference type="InterPro" id="IPR043128">
    <property type="entry name" value="Rev_trsase/Diguanyl_cyclase"/>
</dbReference>
<dbReference type="InterPro" id="IPR000014">
    <property type="entry name" value="PAS"/>
</dbReference>
<dbReference type="InterPro" id="IPR013656">
    <property type="entry name" value="PAS_4"/>
</dbReference>
<evidence type="ECO:0000256" key="3">
    <source>
        <dbReference type="ARBA" id="ARBA00022475"/>
    </source>
</evidence>
<feature type="transmembrane region" description="Helical" evidence="7">
    <location>
        <begin position="20"/>
        <end position="39"/>
    </location>
</feature>
<dbReference type="PANTHER" id="PTHR45138:SF24">
    <property type="entry name" value="DIGUANYLATE CYCLASE DGCC-RELATED"/>
    <property type="match status" value="1"/>
</dbReference>
<dbReference type="Gene3D" id="3.30.450.20">
    <property type="entry name" value="PAS domain"/>
    <property type="match status" value="1"/>
</dbReference>
<feature type="transmembrane region" description="Helical" evidence="7">
    <location>
        <begin position="90"/>
        <end position="111"/>
    </location>
</feature>
<dbReference type="Pfam" id="PF05231">
    <property type="entry name" value="MASE1"/>
    <property type="match status" value="1"/>
</dbReference>
<dbReference type="GO" id="GO:0043709">
    <property type="term" value="P:cell adhesion involved in single-species biofilm formation"/>
    <property type="evidence" value="ECO:0007669"/>
    <property type="project" value="TreeGrafter"/>
</dbReference>
<comment type="subcellular location">
    <subcellularLocation>
        <location evidence="1">Cell membrane</location>
        <topology evidence="1">Multi-pass membrane protein</topology>
    </subcellularLocation>
</comment>
<evidence type="ECO:0000256" key="6">
    <source>
        <dbReference type="ARBA" id="ARBA00023136"/>
    </source>
</evidence>
<keyword evidence="6 7" id="KW-0472">Membrane</keyword>
<dbReference type="InterPro" id="IPR007895">
    <property type="entry name" value="MASE1"/>
</dbReference>
<feature type="transmembrane region" description="Helical" evidence="7">
    <location>
        <begin position="164"/>
        <end position="183"/>
    </location>
</feature>
<dbReference type="InterPro" id="IPR029787">
    <property type="entry name" value="Nucleotide_cyclase"/>
</dbReference>
<dbReference type="EMBL" id="BMZA01000016">
    <property type="protein sequence ID" value="GGZ13690.1"/>
    <property type="molecule type" value="Genomic_DNA"/>
</dbReference>
<dbReference type="GO" id="GO:0052621">
    <property type="term" value="F:diguanylate cyclase activity"/>
    <property type="evidence" value="ECO:0007669"/>
    <property type="project" value="UniProtKB-EC"/>
</dbReference>
<evidence type="ECO:0000259" key="9">
    <source>
        <dbReference type="PROSITE" id="PS50887"/>
    </source>
</evidence>
<dbReference type="InterPro" id="IPR000160">
    <property type="entry name" value="GGDEF_dom"/>
</dbReference>
<dbReference type="SUPFAM" id="SSF55785">
    <property type="entry name" value="PYP-like sensor domain (PAS domain)"/>
    <property type="match status" value="1"/>
</dbReference>
<keyword evidence="4 7" id="KW-0812">Transmembrane</keyword>
<protein>
    <recommendedName>
        <fullName evidence="2">diguanylate cyclase</fullName>
        <ecNumber evidence="2">2.7.7.65</ecNumber>
    </recommendedName>
</protein>
<keyword evidence="3" id="KW-1003">Cell membrane</keyword>
<evidence type="ECO:0000313" key="11">
    <source>
        <dbReference type="Proteomes" id="UP000648075"/>
    </source>
</evidence>
<feature type="transmembrane region" description="Helical" evidence="7">
    <location>
        <begin position="123"/>
        <end position="144"/>
    </location>
</feature>
<dbReference type="Gene3D" id="3.30.70.270">
    <property type="match status" value="1"/>
</dbReference>
<sequence length="592" mass="63542">MNSAEISVDHGDSRGRGADAALTAALCYFVLAAATIHLTSDGRNHATMWPADAVILALLLQHARKHWPVILAAGWVANLAANAVTRGWSIGVLPYGAINMAQSCIAALILTRAGRVDNLLRDLPTVAIFILSAGIVAPLLGALAGSVVSMVNYGEPFGPQVLRWFMGNSMGYLIATPCLAALFDGSYVRNIQKMSRMQRLEVLVLHASHAITAYVVFAVARMPLLFLPITTLTLLAFRTGRLGIQLGIVILALVGAVQTFLGHGPLNMIAGDLQLRDFYFQVYVAVLLLTALPIGAAVSTRTEALQIVAERGEALRLILGQSRDVVLGFDGNGACRWADGPIERLIGIDRAAILGRTTEVLCLLAPPALGRMLADVERIAEGGERLEFTPLLRSHLTVEAAVSPIPRTADTAGFVIVLRDVTERKAAERAVRAEAQTDDVTGVLTRPSFRRIGATTKRKGGASCLALIDIDQFNSINETYGHEVGNAVLGEIARRLAVHLRETDIIGRMGHDEFAILFECDLATARTIGERLIEAVRSTPVYTRDTVSIIATISCGMTTLDQTIGLDDAFEAADRALREIRRTGRNGILIAA</sequence>
<evidence type="ECO:0000313" key="10">
    <source>
        <dbReference type="EMBL" id="GGZ13690.1"/>
    </source>
</evidence>
<keyword evidence="5 7" id="KW-1133">Transmembrane helix</keyword>
<dbReference type="PROSITE" id="PS50887">
    <property type="entry name" value="GGDEF"/>
    <property type="match status" value="1"/>
</dbReference>